<reference evidence="1 2" key="1">
    <citation type="journal article" date="2018" name="Sci. Rep.">
        <title>Comparative genomics provides insights into the lifestyle and reveals functional heterogeneity of dark septate endophytic fungi.</title>
        <authorList>
            <person name="Knapp D.G."/>
            <person name="Nemeth J.B."/>
            <person name="Barry K."/>
            <person name="Hainaut M."/>
            <person name="Henrissat B."/>
            <person name="Johnson J."/>
            <person name="Kuo A."/>
            <person name="Lim J.H.P."/>
            <person name="Lipzen A."/>
            <person name="Nolan M."/>
            <person name="Ohm R.A."/>
            <person name="Tamas L."/>
            <person name="Grigoriev I.V."/>
            <person name="Spatafora J.W."/>
            <person name="Nagy L.G."/>
            <person name="Kovacs G.M."/>
        </authorList>
    </citation>
    <scope>NUCLEOTIDE SEQUENCE [LARGE SCALE GENOMIC DNA]</scope>
    <source>
        <strain evidence="1 2">DSE2036</strain>
    </source>
</reference>
<evidence type="ECO:0000313" key="2">
    <source>
        <dbReference type="Proteomes" id="UP000244855"/>
    </source>
</evidence>
<proteinExistence type="predicted"/>
<name>A0A2V1E0G7_9PLEO</name>
<dbReference type="AlphaFoldDB" id="A0A2V1E0G7"/>
<feature type="non-terminal residue" evidence="1">
    <location>
        <position position="186"/>
    </location>
</feature>
<dbReference type="Proteomes" id="UP000244855">
    <property type="component" value="Unassembled WGS sequence"/>
</dbReference>
<dbReference type="EMBL" id="KZ805325">
    <property type="protein sequence ID" value="PVI04007.1"/>
    <property type="molecule type" value="Genomic_DNA"/>
</dbReference>
<accession>A0A2V1E0G7</accession>
<organism evidence="1 2">
    <name type="scientific">Periconia macrospinosa</name>
    <dbReference type="NCBI Taxonomy" id="97972"/>
    <lineage>
        <taxon>Eukaryota</taxon>
        <taxon>Fungi</taxon>
        <taxon>Dikarya</taxon>
        <taxon>Ascomycota</taxon>
        <taxon>Pezizomycotina</taxon>
        <taxon>Dothideomycetes</taxon>
        <taxon>Pleosporomycetidae</taxon>
        <taxon>Pleosporales</taxon>
        <taxon>Massarineae</taxon>
        <taxon>Periconiaceae</taxon>
        <taxon>Periconia</taxon>
    </lineage>
</organism>
<gene>
    <name evidence="1" type="ORF">DM02DRAFT_611803</name>
</gene>
<protein>
    <submittedName>
        <fullName evidence="1">Uncharacterized protein</fullName>
    </submittedName>
</protein>
<sequence>MGHSPDFDLAYSVGAAGKVLHAEVFGYLGDAELYHCYPDLYPDPRAGRKASPKEENEYQNDILEAITNMMEECTLFQSADGSIGLGPKGTKTGDRICGFPTACKYESGYVGGVLHQTGDVQSHRKNRLNDPVRKITVVPREHIINKENGMGFPWPKYRVAGHCIRIKLDFGPPRPPPPFYNEYALI</sequence>
<evidence type="ECO:0000313" key="1">
    <source>
        <dbReference type="EMBL" id="PVI04007.1"/>
    </source>
</evidence>
<keyword evidence="2" id="KW-1185">Reference proteome</keyword>